<feature type="compositionally biased region" description="Basic and acidic residues" evidence="1">
    <location>
        <begin position="59"/>
        <end position="69"/>
    </location>
</feature>
<name>A0AA88AF92_FICCA</name>
<feature type="region of interest" description="Disordered" evidence="1">
    <location>
        <begin position="39"/>
        <end position="77"/>
    </location>
</feature>
<sequence>MRHIPRHSTRMDRLEACTKDLAELVTKFVTTINATLSIDRQQTSPTNSQNVGAKQSGQAKEEDRLEKWLGKVPLAKQ</sequence>
<reference evidence="2" key="1">
    <citation type="submission" date="2023-07" db="EMBL/GenBank/DDBJ databases">
        <title>draft genome sequence of fig (Ficus carica).</title>
        <authorList>
            <person name="Takahashi T."/>
            <person name="Nishimura K."/>
        </authorList>
    </citation>
    <scope>NUCLEOTIDE SEQUENCE</scope>
</reference>
<dbReference type="EMBL" id="BTGU01000048">
    <property type="protein sequence ID" value="GMN53763.1"/>
    <property type="molecule type" value="Genomic_DNA"/>
</dbReference>
<protein>
    <submittedName>
        <fullName evidence="2">Uncharacterized protein</fullName>
    </submittedName>
</protein>
<dbReference type="Proteomes" id="UP001187192">
    <property type="component" value="Unassembled WGS sequence"/>
</dbReference>
<dbReference type="AlphaFoldDB" id="A0AA88AF92"/>
<evidence type="ECO:0000313" key="3">
    <source>
        <dbReference type="Proteomes" id="UP001187192"/>
    </source>
</evidence>
<feature type="compositionally biased region" description="Polar residues" evidence="1">
    <location>
        <begin position="39"/>
        <end position="58"/>
    </location>
</feature>
<evidence type="ECO:0000313" key="2">
    <source>
        <dbReference type="EMBL" id="GMN53763.1"/>
    </source>
</evidence>
<organism evidence="2 3">
    <name type="scientific">Ficus carica</name>
    <name type="common">Common fig</name>
    <dbReference type="NCBI Taxonomy" id="3494"/>
    <lineage>
        <taxon>Eukaryota</taxon>
        <taxon>Viridiplantae</taxon>
        <taxon>Streptophyta</taxon>
        <taxon>Embryophyta</taxon>
        <taxon>Tracheophyta</taxon>
        <taxon>Spermatophyta</taxon>
        <taxon>Magnoliopsida</taxon>
        <taxon>eudicotyledons</taxon>
        <taxon>Gunneridae</taxon>
        <taxon>Pentapetalae</taxon>
        <taxon>rosids</taxon>
        <taxon>fabids</taxon>
        <taxon>Rosales</taxon>
        <taxon>Moraceae</taxon>
        <taxon>Ficeae</taxon>
        <taxon>Ficus</taxon>
    </lineage>
</organism>
<comment type="caution">
    <text evidence="2">The sequence shown here is derived from an EMBL/GenBank/DDBJ whole genome shotgun (WGS) entry which is preliminary data.</text>
</comment>
<evidence type="ECO:0000256" key="1">
    <source>
        <dbReference type="SAM" id="MobiDB-lite"/>
    </source>
</evidence>
<dbReference type="Gramene" id="FCD_00031323-RA">
    <property type="protein sequence ID" value="FCD_00031323-RA:cds"/>
    <property type="gene ID" value="FCD_00031323"/>
</dbReference>
<gene>
    <name evidence="2" type="ORF">TIFTF001_022889</name>
</gene>
<accession>A0AA88AF92</accession>
<proteinExistence type="predicted"/>
<keyword evidence="3" id="KW-1185">Reference proteome</keyword>